<keyword evidence="6" id="KW-0808">Transferase</keyword>
<dbReference type="InterPro" id="IPR046348">
    <property type="entry name" value="SIS_dom_sf"/>
</dbReference>
<reference evidence="6" key="2">
    <citation type="submission" date="2021-04" db="EMBL/GenBank/DDBJ databases">
        <authorList>
            <person name="Gilroy R."/>
        </authorList>
    </citation>
    <scope>NUCLEOTIDE SEQUENCE</scope>
    <source>
        <strain evidence="6">ChiBcolR8-3208</strain>
    </source>
</reference>
<dbReference type="FunFam" id="3.40.50.10490:FF:000002">
    <property type="entry name" value="Glutamine--fructose-6-phosphate aminotransferase [isomerizing]"/>
    <property type="match status" value="1"/>
</dbReference>
<dbReference type="Proteomes" id="UP000824214">
    <property type="component" value="Unassembled WGS sequence"/>
</dbReference>
<organism evidence="6 7">
    <name type="scientific">Candidatus Acutalibacter ornithocaccae</name>
    <dbReference type="NCBI Taxonomy" id="2838416"/>
    <lineage>
        <taxon>Bacteria</taxon>
        <taxon>Bacillati</taxon>
        <taxon>Bacillota</taxon>
        <taxon>Clostridia</taxon>
        <taxon>Eubacteriales</taxon>
        <taxon>Acutalibacteraceae</taxon>
        <taxon>Acutalibacter</taxon>
    </lineage>
</organism>
<feature type="domain" description="SIS" evidence="5">
    <location>
        <begin position="152"/>
        <end position="294"/>
    </location>
</feature>
<dbReference type="AlphaFoldDB" id="A0A9D2LZ61"/>
<dbReference type="CDD" id="cd05008">
    <property type="entry name" value="SIS_GlmS_GlmD_1"/>
    <property type="match status" value="1"/>
</dbReference>
<dbReference type="PROSITE" id="PS51464">
    <property type="entry name" value="SIS"/>
    <property type="match status" value="2"/>
</dbReference>
<reference evidence="6" key="1">
    <citation type="journal article" date="2021" name="PeerJ">
        <title>Extensive microbial diversity within the chicken gut microbiome revealed by metagenomics and culture.</title>
        <authorList>
            <person name="Gilroy R."/>
            <person name="Ravi A."/>
            <person name="Getino M."/>
            <person name="Pursley I."/>
            <person name="Horton D.L."/>
            <person name="Alikhan N.F."/>
            <person name="Baker D."/>
            <person name="Gharbi K."/>
            <person name="Hall N."/>
            <person name="Watson M."/>
            <person name="Adriaenssens E.M."/>
            <person name="Foster-Nyarko E."/>
            <person name="Jarju S."/>
            <person name="Secka A."/>
            <person name="Antonio M."/>
            <person name="Oren A."/>
            <person name="Chaudhuri R.R."/>
            <person name="La Ragione R."/>
            <person name="Hildebrand F."/>
            <person name="Pallen M.J."/>
        </authorList>
    </citation>
    <scope>NUCLEOTIDE SEQUENCE</scope>
    <source>
        <strain evidence="6">ChiBcolR8-3208</strain>
    </source>
</reference>
<evidence type="ECO:0000256" key="3">
    <source>
        <dbReference type="ARBA" id="ARBA00016090"/>
    </source>
</evidence>
<name>A0A9D2LZ61_9FIRM</name>
<evidence type="ECO:0000256" key="1">
    <source>
        <dbReference type="ARBA" id="ARBA00001031"/>
    </source>
</evidence>
<evidence type="ECO:0000256" key="4">
    <source>
        <dbReference type="ARBA" id="ARBA00022737"/>
    </source>
</evidence>
<dbReference type="InterPro" id="IPR035466">
    <property type="entry name" value="GlmS/AgaS_SIS"/>
</dbReference>
<dbReference type="GO" id="GO:0004360">
    <property type="term" value="F:glutamine-fructose-6-phosphate transaminase (isomerizing) activity"/>
    <property type="evidence" value="ECO:0007669"/>
    <property type="project" value="UniProtKB-EC"/>
</dbReference>
<gene>
    <name evidence="6" type="ORF">H9942_06530</name>
</gene>
<dbReference type="GO" id="GO:0006047">
    <property type="term" value="P:UDP-N-acetylglucosamine metabolic process"/>
    <property type="evidence" value="ECO:0007669"/>
    <property type="project" value="TreeGrafter"/>
</dbReference>
<proteinExistence type="predicted"/>
<evidence type="ECO:0000313" key="6">
    <source>
        <dbReference type="EMBL" id="HJB37709.1"/>
    </source>
</evidence>
<dbReference type="GO" id="GO:0005829">
    <property type="term" value="C:cytosol"/>
    <property type="evidence" value="ECO:0007669"/>
    <property type="project" value="TreeGrafter"/>
</dbReference>
<dbReference type="EMBL" id="DWXZ01000136">
    <property type="protein sequence ID" value="HJB37709.1"/>
    <property type="molecule type" value="Genomic_DNA"/>
</dbReference>
<dbReference type="PANTHER" id="PTHR10937:SF0">
    <property type="entry name" value="GLUTAMINE--FRUCTOSE-6-PHOSPHATE TRANSAMINASE (ISOMERIZING)"/>
    <property type="match status" value="1"/>
</dbReference>
<dbReference type="PANTHER" id="PTHR10937">
    <property type="entry name" value="GLUCOSAMINE--FRUCTOSE-6-PHOSPHATE AMINOTRANSFERASE, ISOMERIZING"/>
    <property type="match status" value="1"/>
</dbReference>
<dbReference type="GO" id="GO:0046349">
    <property type="term" value="P:amino sugar biosynthetic process"/>
    <property type="evidence" value="ECO:0007669"/>
    <property type="project" value="UniProtKB-ARBA"/>
</dbReference>
<dbReference type="GO" id="GO:0006487">
    <property type="term" value="P:protein N-linked glycosylation"/>
    <property type="evidence" value="ECO:0007669"/>
    <property type="project" value="TreeGrafter"/>
</dbReference>
<dbReference type="GO" id="GO:0006002">
    <property type="term" value="P:fructose 6-phosphate metabolic process"/>
    <property type="evidence" value="ECO:0007669"/>
    <property type="project" value="TreeGrafter"/>
</dbReference>
<evidence type="ECO:0000256" key="2">
    <source>
        <dbReference type="ARBA" id="ARBA00012916"/>
    </source>
</evidence>
<dbReference type="Pfam" id="PF01380">
    <property type="entry name" value="SIS"/>
    <property type="match status" value="2"/>
</dbReference>
<dbReference type="SUPFAM" id="SSF53697">
    <property type="entry name" value="SIS domain"/>
    <property type="match status" value="1"/>
</dbReference>
<comment type="catalytic activity">
    <reaction evidence="1">
        <text>D-fructose 6-phosphate + L-glutamine = D-glucosamine 6-phosphate + L-glutamate</text>
        <dbReference type="Rhea" id="RHEA:13237"/>
        <dbReference type="ChEBI" id="CHEBI:29985"/>
        <dbReference type="ChEBI" id="CHEBI:58359"/>
        <dbReference type="ChEBI" id="CHEBI:58725"/>
        <dbReference type="ChEBI" id="CHEBI:61527"/>
        <dbReference type="EC" id="2.6.1.16"/>
    </reaction>
</comment>
<dbReference type="EC" id="2.6.1.16" evidence="2"/>
<dbReference type="InterPro" id="IPR001347">
    <property type="entry name" value="SIS_dom"/>
</dbReference>
<keyword evidence="6" id="KW-0032">Aminotransferase</keyword>
<feature type="domain" description="SIS" evidence="5">
    <location>
        <begin position="1"/>
        <end position="119"/>
    </location>
</feature>
<dbReference type="Gene3D" id="3.40.50.10490">
    <property type="entry name" value="Glucose-6-phosphate isomerase like protein, domain 1"/>
    <property type="match status" value="2"/>
</dbReference>
<dbReference type="NCBIfam" id="NF001484">
    <property type="entry name" value="PRK00331.1"/>
    <property type="match status" value="1"/>
</dbReference>
<keyword evidence="4" id="KW-0677">Repeat</keyword>
<protein>
    <recommendedName>
        <fullName evidence="3">Glutamine--fructose-6-phosphate aminotransferase [isomerizing]</fullName>
        <ecNumber evidence="2">2.6.1.16</ecNumber>
    </recommendedName>
</protein>
<evidence type="ECO:0000259" key="5">
    <source>
        <dbReference type="PROSITE" id="PS51464"/>
    </source>
</evidence>
<dbReference type="InterPro" id="IPR035490">
    <property type="entry name" value="GlmS/FrlB_SIS"/>
</dbReference>
<dbReference type="GO" id="GO:0097367">
    <property type="term" value="F:carbohydrate derivative binding"/>
    <property type="evidence" value="ECO:0007669"/>
    <property type="project" value="InterPro"/>
</dbReference>
<accession>A0A9D2LZ61</accession>
<dbReference type="CDD" id="cd05009">
    <property type="entry name" value="SIS_GlmS_GlmD_2"/>
    <property type="match status" value="1"/>
</dbReference>
<comment type="caution">
    <text evidence="6">The sequence shown here is derived from an EMBL/GenBank/DDBJ whole genome shotgun (WGS) entry which is preliminary data.</text>
</comment>
<feature type="non-terminal residue" evidence="6">
    <location>
        <position position="1"/>
    </location>
</feature>
<evidence type="ECO:0000313" key="7">
    <source>
        <dbReference type="Proteomes" id="UP000824214"/>
    </source>
</evidence>
<sequence length="304" mass="33601">VGVVAKYAFERLLKIPLEVDVASEFRYRDPILDDKTLVIIISQSGETADTLAALRMAKGKGCRILSIVNVVGSTIANESDDVLYTWAGPEIAVASTKAYSTQLAVIYMIALYMADQLGTVPEADMARYMADLQRLPDLAEAALADKETIQYFASRYFNAHDMYFIGRNVDYAASLEASLKLKEISYIHSEAYTAGELKHGPISLLEDGTLVIAIATYEKLFDKMMSNVREVKARGAVVLGITVRGKEEALKQETDYQFCVPDITDFMLPSLSILPLQLFAYYVASMKGCDIDKPRNLAKSVTVE</sequence>